<dbReference type="EMBL" id="JAAMPI010001854">
    <property type="protein sequence ID" value="KAF4622719.1"/>
    <property type="molecule type" value="Genomic_DNA"/>
</dbReference>
<dbReference type="OrthoDB" id="3437411at2759"/>
<dbReference type="Proteomes" id="UP000566819">
    <property type="component" value="Unassembled WGS sequence"/>
</dbReference>
<evidence type="ECO:0000313" key="2">
    <source>
        <dbReference type="Proteomes" id="UP000566819"/>
    </source>
</evidence>
<sequence length="265" mass="31103">MPWVLPQALCREFFQDLERYLNLIRRIQCRSQRYDAVPKVLKRFRWSRFFKCYNMYSCNTPFYCGAANALKAYKSTLEILDLDFLRAPCPGEGHAGHPETSKEDLLPVSRDKYRPDAHLVGSLKDFERLKELSIDPSALCGDRRWGLSPQQLADILPRSLEKLTLQFPFHEPTLQEAKLDDHVWIEELSILAVETRLKLPGLREIKVVMMWRWFVKDREERFFIDIADFCARVGIRFEVSDTLLSDPLTHVPYFLDLFRAQNSEG</sequence>
<organism evidence="1 2">
    <name type="scientific">Cudoniella acicularis</name>
    <dbReference type="NCBI Taxonomy" id="354080"/>
    <lineage>
        <taxon>Eukaryota</taxon>
        <taxon>Fungi</taxon>
        <taxon>Dikarya</taxon>
        <taxon>Ascomycota</taxon>
        <taxon>Pezizomycotina</taxon>
        <taxon>Leotiomycetes</taxon>
        <taxon>Helotiales</taxon>
        <taxon>Tricladiaceae</taxon>
        <taxon>Cudoniella</taxon>
    </lineage>
</organism>
<evidence type="ECO:0000313" key="1">
    <source>
        <dbReference type="EMBL" id="KAF4622719.1"/>
    </source>
</evidence>
<proteinExistence type="predicted"/>
<accession>A0A8H4R5K5</accession>
<gene>
    <name evidence="1" type="ORF">G7Y89_g14307</name>
</gene>
<protein>
    <submittedName>
        <fullName evidence="1">Uncharacterized protein</fullName>
    </submittedName>
</protein>
<name>A0A8H4R5K5_9HELO</name>
<keyword evidence="2" id="KW-1185">Reference proteome</keyword>
<comment type="caution">
    <text evidence="1">The sequence shown here is derived from an EMBL/GenBank/DDBJ whole genome shotgun (WGS) entry which is preliminary data.</text>
</comment>
<dbReference type="AlphaFoldDB" id="A0A8H4R5K5"/>
<reference evidence="1 2" key="1">
    <citation type="submission" date="2020-03" db="EMBL/GenBank/DDBJ databases">
        <title>Draft Genome Sequence of Cudoniella acicularis.</title>
        <authorList>
            <person name="Buettner E."/>
            <person name="Kellner H."/>
        </authorList>
    </citation>
    <scope>NUCLEOTIDE SEQUENCE [LARGE SCALE GENOMIC DNA]</scope>
    <source>
        <strain evidence="1 2">DSM 108380</strain>
    </source>
</reference>